<comment type="subcellular location">
    <subcellularLocation>
        <location evidence="1 2 3">Nucleus</location>
    </subcellularLocation>
</comment>
<organism evidence="6 7">
    <name type="scientific">Dorcoceras hygrometricum</name>
    <dbReference type="NCBI Taxonomy" id="472368"/>
    <lineage>
        <taxon>Eukaryota</taxon>
        <taxon>Viridiplantae</taxon>
        <taxon>Streptophyta</taxon>
        <taxon>Embryophyta</taxon>
        <taxon>Tracheophyta</taxon>
        <taxon>Spermatophyta</taxon>
        <taxon>Magnoliopsida</taxon>
        <taxon>eudicotyledons</taxon>
        <taxon>Gunneridae</taxon>
        <taxon>Pentapetalae</taxon>
        <taxon>asterids</taxon>
        <taxon>lamiids</taxon>
        <taxon>Lamiales</taxon>
        <taxon>Gesneriaceae</taxon>
        <taxon>Didymocarpoideae</taxon>
        <taxon>Trichosporeae</taxon>
        <taxon>Loxocarpinae</taxon>
        <taxon>Dorcoceras</taxon>
    </lineage>
</organism>
<keyword evidence="2 3" id="KW-0539">Nucleus</keyword>
<dbReference type="SUPFAM" id="SSF46689">
    <property type="entry name" value="Homeodomain-like"/>
    <property type="match status" value="1"/>
</dbReference>
<sequence>MAKRFNKHQINALNAAFEESEHLTKEKKHELVGVTGLDVEQITSRFNRERAKKRTKQKMGDLERKNDELQEQLRLSEEREAALRKREAELEAENRNLKQQLGLMDQCNSPCDPFFMFVRGLAKH</sequence>
<dbReference type="InterPro" id="IPR009057">
    <property type="entry name" value="Homeodomain-like_sf"/>
</dbReference>
<dbReference type="Pfam" id="PF00046">
    <property type="entry name" value="Homeodomain"/>
    <property type="match status" value="1"/>
</dbReference>
<dbReference type="SMART" id="SM00389">
    <property type="entry name" value="HOX"/>
    <property type="match status" value="1"/>
</dbReference>
<dbReference type="OrthoDB" id="905603at2759"/>
<dbReference type="GO" id="GO:0005634">
    <property type="term" value="C:nucleus"/>
    <property type="evidence" value="ECO:0007669"/>
    <property type="project" value="UniProtKB-SubCell"/>
</dbReference>
<protein>
    <recommendedName>
        <fullName evidence="5">Homeobox domain-containing protein</fullName>
    </recommendedName>
</protein>
<feature type="region of interest" description="Disordered" evidence="4">
    <location>
        <begin position="49"/>
        <end position="70"/>
    </location>
</feature>
<evidence type="ECO:0000313" key="7">
    <source>
        <dbReference type="Proteomes" id="UP000250235"/>
    </source>
</evidence>
<dbReference type="Proteomes" id="UP000250235">
    <property type="component" value="Unassembled WGS sequence"/>
</dbReference>
<evidence type="ECO:0000313" key="6">
    <source>
        <dbReference type="EMBL" id="KZV40302.1"/>
    </source>
</evidence>
<keyword evidence="2 3" id="KW-0238">DNA-binding</keyword>
<feature type="DNA-binding region" description="Homeobox" evidence="2">
    <location>
        <begin position="3"/>
        <end position="57"/>
    </location>
</feature>
<proteinExistence type="predicted"/>
<evidence type="ECO:0000259" key="5">
    <source>
        <dbReference type="PROSITE" id="PS50071"/>
    </source>
</evidence>
<keyword evidence="7" id="KW-1185">Reference proteome</keyword>
<gene>
    <name evidence="6" type="ORF">F511_18031</name>
</gene>
<feature type="domain" description="Homeobox" evidence="5">
    <location>
        <begin position="1"/>
        <end position="56"/>
    </location>
</feature>
<dbReference type="AlphaFoldDB" id="A0A2Z7C079"/>
<evidence type="ECO:0000256" key="2">
    <source>
        <dbReference type="PROSITE-ProRule" id="PRU00108"/>
    </source>
</evidence>
<dbReference type="GO" id="GO:0003677">
    <property type="term" value="F:DNA binding"/>
    <property type="evidence" value="ECO:0007669"/>
    <property type="project" value="UniProtKB-UniRule"/>
</dbReference>
<dbReference type="PROSITE" id="PS50071">
    <property type="entry name" value="HOMEOBOX_2"/>
    <property type="match status" value="1"/>
</dbReference>
<dbReference type="Gene3D" id="1.10.10.60">
    <property type="entry name" value="Homeodomain-like"/>
    <property type="match status" value="1"/>
</dbReference>
<dbReference type="CDD" id="cd00086">
    <property type="entry name" value="homeodomain"/>
    <property type="match status" value="1"/>
</dbReference>
<keyword evidence="2 3" id="KW-0371">Homeobox</keyword>
<evidence type="ECO:0000256" key="1">
    <source>
        <dbReference type="ARBA" id="ARBA00004123"/>
    </source>
</evidence>
<dbReference type="EMBL" id="KV000456">
    <property type="protein sequence ID" value="KZV40302.1"/>
    <property type="molecule type" value="Genomic_DNA"/>
</dbReference>
<name>A0A2Z7C079_9LAMI</name>
<evidence type="ECO:0000256" key="3">
    <source>
        <dbReference type="RuleBase" id="RU000682"/>
    </source>
</evidence>
<feature type="compositionally biased region" description="Basic and acidic residues" evidence="4">
    <location>
        <begin position="58"/>
        <end position="68"/>
    </location>
</feature>
<reference evidence="6 7" key="1">
    <citation type="journal article" date="2015" name="Proc. Natl. Acad. Sci. U.S.A.">
        <title>The resurrection genome of Boea hygrometrica: A blueprint for survival of dehydration.</title>
        <authorList>
            <person name="Xiao L."/>
            <person name="Yang G."/>
            <person name="Zhang L."/>
            <person name="Yang X."/>
            <person name="Zhao S."/>
            <person name="Ji Z."/>
            <person name="Zhou Q."/>
            <person name="Hu M."/>
            <person name="Wang Y."/>
            <person name="Chen M."/>
            <person name="Xu Y."/>
            <person name="Jin H."/>
            <person name="Xiao X."/>
            <person name="Hu G."/>
            <person name="Bao F."/>
            <person name="Hu Y."/>
            <person name="Wan P."/>
            <person name="Li L."/>
            <person name="Deng X."/>
            <person name="Kuang T."/>
            <person name="Xiang C."/>
            <person name="Zhu J.K."/>
            <person name="Oliver M.J."/>
            <person name="He Y."/>
        </authorList>
    </citation>
    <scope>NUCLEOTIDE SEQUENCE [LARGE SCALE GENOMIC DNA]</scope>
    <source>
        <strain evidence="7">cv. XS01</strain>
    </source>
</reference>
<evidence type="ECO:0000256" key="4">
    <source>
        <dbReference type="SAM" id="MobiDB-lite"/>
    </source>
</evidence>
<accession>A0A2Z7C079</accession>
<dbReference type="InterPro" id="IPR001356">
    <property type="entry name" value="HD"/>
</dbReference>